<proteinExistence type="inferred from homology"/>
<keyword evidence="4 7" id="KW-0812">Transmembrane</keyword>
<comment type="caution">
    <text evidence="8">The sequence shown here is derived from an EMBL/GenBank/DDBJ whole genome shotgun (WGS) entry which is preliminary data.</text>
</comment>
<dbReference type="Pfam" id="PF03601">
    <property type="entry name" value="Cons_hypoth698"/>
    <property type="match status" value="1"/>
</dbReference>
<accession>A0ABW1RV47</accession>
<dbReference type="RefSeq" id="WP_042492127.1">
    <property type="nucleotide sequence ID" value="NZ_BJDT01000001.1"/>
</dbReference>
<comment type="subcellular location">
    <subcellularLocation>
        <location evidence="1">Cell membrane</location>
        <topology evidence="1">Multi-pass membrane protein</topology>
    </subcellularLocation>
</comment>
<evidence type="ECO:0000313" key="9">
    <source>
        <dbReference type="Proteomes" id="UP001596158"/>
    </source>
</evidence>
<evidence type="ECO:0000256" key="2">
    <source>
        <dbReference type="ARBA" id="ARBA00007977"/>
    </source>
</evidence>
<dbReference type="InterPro" id="IPR018383">
    <property type="entry name" value="UPF0324_pro"/>
</dbReference>
<keyword evidence="9" id="KW-1185">Reference proteome</keyword>
<evidence type="ECO:0000256" key="6">
    <source>
        <dbReference type="ARBA" id="ARBA00023136"/>
    </source>
</evidence>
<evidence type="ECO:0000256" key="4">
    <source>
        <dbReference type="ARBA" id="ARBA00022692"/>
    </source>
</evidence>
<keyword evidence="3" id="KW-1003">Cell membrane</keyword>
<comment type="similarity">
    <text evidence="2">Belongs to the UPF0324 family.</text>
</comment>
<gene>
    <name evidence="8" type="ORF">ACFQGR_08020</name>
</gene>
<dbReference type="PANTHER" id="PTHR30106">
    <property type="entry name" value="INNER MEMBRANE PROTEIN YEIH-RELATED"/>
    <property type="match status" value="1"/>
</dbReference>
<feature type="transmembrane region" description="Helical" evidence="7">
    <location>
        <begin position="252"/>
        <end position="271"/>
    </location>
</feature>
<evidence type="ECO:0000256" key="7">
    <source>
        <dbReference type="SAM" id="Phobius"/>
    </source>
</evidence>
<feature type="transmembrane region" description="Helical" evidence="7">
    <location>
        <begin position="119"/>
        <end position="141"/>
    </location>
</feature>
<feature type="transmembrane region" description="Helical" evidence="7">
    <location>
        <begin position="85"/>
        <end position="107"/>
    </location>
</feature>
<feature type="transmembrane region" description="Helical" evidence="7">
    <location>
        <begin position="312"/>
        <end position="335"/>
    </location>
</feature>
<feature type="transmembrane region" description="Helical" evidence="7">
    <location>
        <begin position="283"/>
        <end position="300"/>
    </location>
</feature>
<feature type="transmembrane region" description="Helical" evidence="7">
    <location>
        <begin position="153"/>
        <end position="174"/>
    </location>
</feature>
<keyword evidence="5 7" id="KW-1133">Transmembrane helix</keyword>
<protein>
    <submittedName>
        <fullName evidence="8">YeiH family protein</fullName>
    </submittedName>
</protein>
<keyword evidence="6 7" id="KW-0472">Membrane</keyword>
<name>A0ABW1RV47_9LACO</name>
<dbReference type="PANTHER" id="PTHR30106:SF2">
    <property type="entry name" value="UPF0324 INNER MEMBRANE PROTEIN YEIH"/>
    <property type="match status" value="1"/>
</dbReference>
<dbReference type="Proteomes" id="UP001596158">
    <property type="component" value="Unassembled WGS sequence"/>
</dbReference>
<evidence type="ECO:0000313" key="8">
    <source>
        <dbReference type="EMBL" id="MFC6179319.1"/>
    </source>
</evidence>
<evidence type="ECO:0000256" key="3">
    <source>
        <dbReference type="ARBA" id="ARBA00022475"/>
    </source>
</evidence>
<reference evidence="9" key="1">
    <citation type="journal article" date="2019" name="Int. J. Syst. Evol. Microbiol.">
        <title>The Global Catalogue of Microorganisms (GCM) 10K type strain sequencing project: providing services to taxonomists for standard genome sequencing and annotation.</title>
        <authorList>
            <consortium name="The Broad Institute Genomics Platform"/>
            <consortium name="The Broad Institute Genome Sequencing Center for Infectious Disease"/>
            <person name="Wu L."/>
            <person name="Ma J."/>
        </authorList>
    </citation>
    <scope>NUCLEOTIDE SEQUENCE [LARGE SCALE GENOMIC DNA]</scope>
    <source>
        <strain evidence="9">CCM 8924</strain>
    </source>
</reference>
<feature type="transmembrane region" description="Helical" evidence="7">
    <location>
        <begin position="214"/>
        <end position="231"/>
    </location>
</feature>
<organism evidence="8 9">
    <name type="scientific">Weissella sagaensis</name>
    <dbReference type="NCBI Taxonomy" id="2559928"/>
    <lineage>
        <taxon>Bacteria</taxon>
        <taxon>Bacillati</taxon>
        <taxon>Bacillota</taxon>
        <taxon>Bacilli</taxon>
        <taxon>Lactobacillales</taxon>
        <taxon>Lactobacillaceae</taxon>
        <taxon>Weissella</taxon>
    </lineage>
</organism>
<sequence length="336" mass="35177">MKIKRNMVAGIVLTLVLALVAKLLSPFLPTLGAEALAMLAGIVLGNTVFANQRWGAGVTWAEKYPIEIGIALLGLNVTLQNMESLGWSGVIFILLQMFLTILFVMWIGGRVFKVSPQSAMMMGAGNAVCGSSAIASVAPAVGATDDQRRTSVATVSLAGVVLLFVLPVIGPAILPNNMMVSALIGGTVQSVGQVAGTASLVGGSVVTYAPIFKMLRVIMLSVVVIFMANHASKLSTQAAATTSAKASKKAKISIPWFVTVFIIFMLINSFVTLPHVLTNSAEQVTSFFGVVNLAGIGLNLKWSTIKSSGAKFLGYGLVTIIFQVAIAIALIYVLMG</sequence>
<evidence type="ECO:0000256" key="5">
    <source>
        <dbReference type="ARBA" id="ARBA00022989"/>
    </source>
</evidence>
<evidence type="ECO:0000256" key="1">
    <source>
        <dbReference type="ARBA" id="ARBA00004651"/>
    </source>
</evidence>
<dbReference type="EMBL" id="JBHSSG010000013">
    <property type="protein sequence ID" value="MFC6179319.1"/>
    <property type="molecule type" value="Genomic_DNA"/>
</dbReference>